<dbReference type="GO" id="GO:0005680">
    <property type="term" value="C:anaphase-promoting complex"/>
    <property type="evidence" value="ECO:0007669"/>
    <property type="project" value="UniProtKB-ARBA"/>
</dbReference>
<evidence type="ECO:0000313" key="5">
    <source>
        <dbReference type="EMBL" id="KLO07983.1"/>
    </source>
</evidence>
<proteinExistence type="inferred from homology"/>
<dbReference type="GO" id="GO:0016567">
    <property type="term" value="P:protein ubiquitination"/>
    <property type="evidence" value="ECO:0007669"/>
    <property type="project" value="TreeGrafter"/>
</dbReference>
<sequence length="801" mass="88688">MQQEFPAQDLPASSAAHIPARFSALIWSCLDAELSKSAVFYAERYYSLNHNNHDARHLYALSLFRCGQVHSALSLVNDIPNQLCGGCSELKAKCCSKLGMHTKAREALAECTSDQGYLSSAASGSTRDARIFPEEAVLHCRAGFEAMKGNQPEDAANSFRKALALNPMLWEAFEGLCASGSFPELEDVFPMRTAPIKEGPEDLPFASSSKTVPVGPVASGAGFFTPGWRPAPNPPQPFRMGLPLGGRDSIASNDTFISQDMTPSLLPLRTSRAPQAASSLNSRPLSSADEAGPVPKKPRSLSRQPMESENRLKTAPSAEARTKKARARPNMLSNNPNSLSLCPHHVPSSLPLAQAAVNTRSAKNENSVATAPTLASRRSTRLLSTSGVGEKQKSHHPPPHRRRGANHGRNKSTESEMEDDYGTFNDVLNSPSPPSAMSPRSEGSPAPIGWTAEQEQAAQLAFDIAHAEKYIYDLMRLFASAVRALAMYDCTSCIDELNQLPEVHQRSSSVLAMAGRARYEKAEYMEAERLFEGARKFEPYRLWDMEVYSTTLWHLQKNVQLSFLAQELMSIDAHSPQAWIAAGNCFSLQKERSQALTCFRRAAHLDPSCAYAYTLSGHESLDEDLEKAIQFFQSAIRADLRHYNAWYGLGTSYLRMSKLRQAEYHYRRAASIHPFNAVLLGCVGMAVERRGKREEAFDLFNRAVDLSEDNALVRYRRAKMLIVMKEYRAAVQDLEKLRDSSPEEANVVFQLARVYRLLGDETKSAQMLAVARDMAPRSINKIKRLLETEKATGDEDEMDEG</sequence>
<dbReference type="InterPro" id="IPR011990">
    <property type="entry name" value="TPR-like_helical_dom_sf"/>
</dbReference>
<feature type="compositionally biased region" description="Low complexity" evidence="4">
    <location>
        <begin position="329"/>
        <end position="343"/>
    </location>
</feature>
<feature type="repeat" description="TPR" evidence="3">
    <location>
        <begin position="677"/>
        <end position="710"/>
    </location>
</feature>
<protein>
    <submittedName>
        <fullName evidence="5">TPR-like protein</fullName>
    </submittedName>
</protein>
<dbReference type="STRING" id="27342.A0A0H2REP0"/>
<organism evidence="5 6">
    <name type="scientific">Schizopora paradoxa</name>
    <dbReference type="NCBI Taxonomy" id="27342"/>
    <lineage>
        <taxon>Eukaryota</taxon>
        <taxon>Fungi</taxon>
        <taxon>Dikarya</taxon>
        <taxon>Basidiomycota</taxon>
        <taxon>Agaricomycotina</taxon>
        <taxon>Agaricomycetes</taxon>
        <taxon>Hymenochaetales</taxon>
        <taxon>Schizoporaceae</taxon>
        <taxon>Schizopora</taxon>
    </lineage>
</organism>
<feature type="compositionally biased region" description="Polar residues" evidence="4">
    <location>
        <begin position="360"/>
        <end position="370"/>
    </location>
</feature>
<dbReference type="PANTHER" id="PTHR12558:SF13">
    <property type="entry name" value="CELL DIVISION CYCLE PROTEIN 27 HOMOLOG"/>
    <property type="match status" value="1"/>
</dbReference>
<dbReference type="SUPFAM" id="SSF48452">
    <property type="entry name" value="TPR-like"/>
    <property type="match status" value="1"/>
</dbReference>
<evidence type="ECO:0000256" key="2">
    <source>
        <dbReference type="ARBA" id="ARBA00038210"/>
    </source>
</evidence>
<dbReference type="EMBL" id="KQ086111">
    <property type="protein sequence ID" value="KLO07983.1"/>
    <property type="molecule type" value="Genomic_DNA"/>
</dbReference>
<feature type="compositionally biased region" description="Basic residues" evidence="4">
    <location>
        <begin position="393"/>
        <end position="410"/>
    </location>
</feature>
<comment type="similarity">
    <text evidence="2">Belongs to the APC3/CDC27 family.</text>
</comment>
<feature type="region of interest" description="Disordered" evidence="4">
    <location>
        <begin position="360"/>
        <end position="446"/>
    </location>
</feature>
<feature type="repeat" description="TPR" evidence="3">
    <location>
        <begin position="576"/>
        <end position="609"/>
    </location>
</feature>
<dbReference type="InParanoid" id="A0A0H2REP0"/>
<feature type="compositionally biased region" description="Polar residues" evidence="4">
    <location>
        <begin position="272"/>
        <end position="285"/>
    </location>
</feature>
<dbReference type="AlphaFoldDB" id="A0A0H2REP0"/>
<dbReference type="Pfam" id="PF13432">
    <property type="entry name" value="TPR_16"/>
    <property type="match status" value="1"/>
</dbReference>
<dbReference type="Gene3D" id="1.25.40.10">
    <property type="entry name" value="Tetratricopeptide repeat domain"/>
    <property type="match status" value="4"/>
</dbReference>
<dbReference type="InterPro" id="IPR019734">
    <property type="entry name" value="TPR_rpt"/>
</dbReference>
<accession>A0A0H2REP0</accession>
<feature type="compositionally biased region" description="Low complexity" evidence="4">
    <location>
        <begin position="373"/>
        <end position="386"/>
    </location>
</feature>
<dbReference type="FunCoup" id="A0A0H2REP0">
    <property type="interactions" value="821"/>
</dbReference>
<reference evidence="5 6" key="1">
    <citation type="submission" date="2015-04" db="EMBL/GenBank/DDBJ databases">
        <title>Complete genome sequence of Schizopora paradoxa KUC8140, a cosmopolitan wood degrader in East Asia.</title>
        <authorList>
            <consortium name="DOE Joint Genome Institute"/>
            <person name="Min B."/>
            <person name="Park H."/>
            <person name="Jang Y."/>
            <person name="Kim J.-J."/>
            <person name="Kim K.H."/>
            <person name="Pangilinan J."/>
            <person name="Lipzen A."/>
            <person name="Riley R."/>
            <person name="Grigoriev I.V."/>
            <person name="Spatafora J.W."/>
            <person name="Choi I.-G."/>
        </authorList>
    </citation>
    <scope>NUCLEOTIDE SEQUENCE [LARGE SCALE GENOMIC DNA]</scope>
    <source>
        <strain evidence="5 6">KUC8140</strain>
    </source>
</reference>
<dbReference type="GO" id="GO:0031145">
    <property type="term" value="P:anaphase-promoting complex-dependent catabolic process"/>
    <property type="evidence" value="ECO:0007669"/>
    <property type="project" value="TreeGrafter"/>
</dbReference>
<dbReference type="Proteomes" id="UP000053477">
    <property type="component" value="Unassembled WGS sequence"/>
</dbReference>
<dbReference type="Pfam" id="PF12895">
    <property type="entry name" value="ANAPC3"/>
    <property type="match status" value="1"/>
</dbReference>
<dbReference type="SMART" id="SM00028">
    <property type="entry name" value="TPR"/>
    <property type="match status" value="6"/>
</dbReference>
<dbReference type="GO" id="GO:0007091">
    <property type="term" value="P:metaphase/anaphase transition of mitotic cell cycle"/>
    <property type="evidence" value="ECO:0007669"/>
    <property type="project" value="TreeGrafter"/>
</dbReference>
<feature type="repeat" description="TPR" evidence="3">
    <location>
        <begin position="643"/>
        <end position="676"/>
    </location>
</feature>
<evidence type="ECO:0000313" key="6">
    <source>
        <dbReference type="Proteomes" id="UP000053477"/>
    </source>
</evidence>
<keyword evidence="6" id="KW-1185">Reference proteome</keyword>
<keyword evidence="1 3" id="KW-0802">TPR repeat</keyword>
<dbReference type="OrthoDB" id="10248520at2759"/>
<evidence type="ECO:0000256" key="1">
    <source>
        <dbReference type="ARBA" id="ARBA00022803"/>
    </source>
</evidence>
<dbReference type="GO" id="GO:0005737">
    <property type="term" value="C:cytoplasm"/>
    <property type="evidence" value="ECO:0007669"/>
    <property type="project" value="TreeGrafter"/>
</dbReference>
<dbReference type="GO" id="GO:0051301">
    <property type="term" value="P:cell division"/>
    <property type="evidence" value="ECO:0007669"/>
    <property type="project" value="TreeGrafter"/>
</dbReference>
<evidence type="ECO:0000256" key="3">
    <source>
        <dbReference type="PROSITE-ProRule" id="PRU00339"/>
    </source>
</evidence>
<gene>
    <name evidence="5" type="ORF">SCHPADRAFT_859521</name>
</gene>
<evidence type="ECO:0000256" key="4">
    <source>
        <dbReference type="SAM" id="MobiDB-lite"/>
    </source>
</evidence>
<name>A0A0H2REP0_9AGAM</name>
<feature type="region of interest" description="Disordered" evidence="4">
    <location>
        <begin position="271"/>
        <end position="345"/>
    </location>
</feature>
<dbReference type="PROSITE" id="PS50005">
    <property type="entry name" value="TPR"/>
    <property type="match status" value="3"/>
</dbReference>
<dbReference type="PANTHER" id="PTHR12558">
    <property type="entry name" value="CELL DIVISION CYCLE 16,23,27"/>
    <property type="match status" value="1"/>
</dbReference>